<dbReference type="PANTHER" id="PTHR36442:SF1">
    <property type="entry name" value="CYCLIC-DI-AMP PHOSPHODIESTERASE PGPH"/>
    <property type="match status" value="1"/>
</dbReference>
<dbReference type="InterPro" id="IPR003607">
    <property type="entry name" value="HD/PDEase_dom"/>
</dbReference>
<dbReference type="PANTHER" id="PTHR36442">
    <property type="entry name" value="CYCLIC-DI-AMP PHOSPHODIESTERASE PGPH"/>
    <property type="match status" value="1"/>
</dbReference>
<accession>A0A6J4P4W4</accession>
<dbReference type="CDD" id="cd00077">
    <property type="entry name" value="HDc"/>
    <property type="match status" value="1"/>
</dbReference>
<dbReference type="InterPro" id="IPR052722">
    <property type="entry name" value="PgpH_phosphodiesterase"/>
</dbReference>
<feature type="compositionally biased region" description="Basic and acidic residues" evidence="1">
    <location>
        <begin position="541"/>
        <end position="570"/>
    </location>
</feature>
<dbReference type="EMBL" id="CADCUV010000064">
    <property type="protein sequence ID" value="CAA9406376.1"/>
    <property type="molecule type" value="Genomic_DNA"/>
</dbReference>
<feature type="transmembrane region" description="Helical" evidence="2">
    <location>
        <begin position="160"/>
        <end position="183"/>
    </location>
</feature>
<gene>
    <name evidence="4" type="ORF">AVDCRST_MAG22-1532</name>
</gene>
<feature type="region of interest" description="Disordered" evidence="1">
    <location>
        <begin position="513"/>
        <end position="570"/>
    </location>
</feature>
<dbReference type="PROSITE" id="PS51831">
    <property type="entry name" value="HD"/>
    <property type="match status" value="1"/>
</dbReference>
<evidence type="ECO:0000256" key="1">
    <source>
        <dbReference type="SAM" id="MobiDB-lite"/>
    </source>
</evidence>
<dbReference type="InterPro" id="IPR006675">
    <property type="entry name" value="HDIG_dom"/>
</dbReference>
<dbReference type="Pfam" id="PF07698">
    <property type="entry name" value="7TM-7TMR_HD"/>
    <property type="match status" value="1"/>
</dbReference>
<sequence>MRLNRRVPNAPLGARVDDLHRPPKRTERFRAWIEDVPTFRLYVVLTAATWVALTALIGVGSRPPIERNMPEGFIQSGNLERIEALLLDPNPNPWTVLLGVALVVGIELGIAWYFLERFGKRILKTNTAIRIALAASLTILFTALARFFTELNFNEYLTPLAGLSVIGTMLLGPRLMFLMVVVTSVNIGIMRGNDFLLTTSLLLSSGFAIYTVIRVDSRQRLLKAGLFIAAVTGVVTFAVGLIGGNDIGASLKIGASGFGGGLLSLMLAMVLLPLLEDAFNILTPMKLLEYSNTSNTLIHKLLQKAPGTFTHSMQVGTLAENAAERIGANPLLARVGAYYHDIGKMEHPAYFIENQIGQINPHDALSPALSAKVIRRHVKDGLEMGRAWGLPQEILDIIAQHHGTTRIEFFYRKAIELDGDNVNEADFRYSGGLPQAKEAGIVMLADSIEATVKSLAKPTPKRIEDIVTDTINRKLDDGQFDECALTMREIHEVGEAILEALVGFLGPRIEYPAGGPDARNGRPSGRPNARSSGKPNGRANGKPDGKPDGRPANRKEVGPDDARRASDGAI</sequence>
<evidence type="ECO:0000259" key="3">
    <source>
        <dbReference type="PROSITE" id="PS51831"/>
    </source>
</evidence>
<keyword evidence="2" id="KW-0472">Membrane</keyword>
<feature type="transmembrane region" description="Helical" evidence="2">
    <location>
        <begin position="94"/>
        <end position="115"/>
    </location>
</feature>
<feature type="transmembrane region" description="Helical" evidence="2">
    <location>
        <begin position="39"/>
        <end position="59"/>
    </location>
</feature>
<evidence type="ECO:0000313" key="4">
    <source>
        <dbReference type="EMBL" id="CAA9406376.1"/>
    </source>
</evidence>
<dbReference type="SMART" id="SM00471">
    <property type="entry name" value="HDc"/>
    <property type="match status" value="1"/>
</dbReference>
<dbReference type="InterPro" id="IPR006674">
    <property type="entry name" value="HD_domain"/>
</dbReference>
<reference evidence="4" key="1">
    <citation type="submission" date="2020-02" db="EMBL/GenBank/DDBJ databases">
        <authorList>
            <person name="Meier V. D."/>
        </authorList>
    </citation>
    <scope>NUCLEOTIDE SEQUENCE</scope>
    <source>
        <strain evidence="4">AVDCRST_MAG22</strain>
    </source>
</reference>
<dbReference type="AlphaFoldDB" id="A0A6J4P4W4"/>
<proteinExistence type="predicted"/>
<feature type="transmembrane region" description="Helical" evidence="2">
    <location>
        <begin position="127"/>
        <end position="148"/>
    </location>
</feature>
<evidence type="ECO:0000256" key="2">
    <source>
        <dbReference type="SAM" id="Phobius"/>
    </source>
</evidence>
<keyword evidence="4" id="KW-0378">Hydrolase</keyword>
<dbReference type="Pfam" id="PF01966">
    <property type="entry name" value="HD"/>
    <property type="match status" value="1"/>
</dbReference>
<name>A0A6J4P4W4_9ACTN</name>
<feature type="transmembrane region" description="Helical" evidence="2">
    <location>
        <begin position="195"/>
        <end position="213"/>
    </location>
</feature>
<dbReference type="SUPFAM" id="SSF109604">
    <property type="entry name" value="HD-domain/PDEase-like"/>
    <property type="match status" value="1"/>
</dbReference>
<dbReference type="NCBIfam" id="TIGR00277">
    <property type="entry name" value="HDIG"/>
    <property type="match status" value="1"/>
</dbReference>
<organism evidence="4">
    <name type="scientific">uncultured Rubrobacteraceae bacterium</name>
    <dbReference type="NCBI Taxonomy" id="349277"/>
    <lineage>
        <taxon>Bacteria</taxon>
        <taxon>Bacillati</taxon>
        <taxon>Actinomycetota</taxon>
        <taxon>Rubrobacteria</taxon>
        <taxon>Rubrobacterales</taxon>
        <taxon>Rubrobacteraceae</taxon>
        <taxon>environmental samples</taxon>
    </lineage>
</organism>
<keyword evidence="2" id="KW-0812">Transmembrane</keyword>
<protein>
    <submittedName>
        <fullName evidence="4">Membrane protein containing HD superfamily hydrolase domain, YQFF ortholog</fullName>
    </submittedName>
</protein>
<dbReference type="InterPro" id="IPR011621">
    <property type="entry name" value="Metal-dep_PHydrolase_7TM_intra"/>
</dbReference>
<feature type="transmembrane region" description="Helical" evidence="2">
    <location>
        <begin position="225"/>
        <end position="243"/>
    </location>
</feature>
<dbReference type="Gene3D" id="1.10.3210.10">
    <property type="entry name" value="Hypothetical protein af1432"/>
    <property type="match status" value="1"/>
</dbReference>
<keyword evidence="2" id="KW-1133">Transmembrane helix</keyword>
<dbReference type="GO" id="GO:0016787">
    <property type="term" value="F:hydrolase activity"/>
    <property type="evidence" value="ECO:0007669"/>
    <property type="project" value="UniProtKB-KW"/>
</dbReference>
<feature type="domain" description="HD" evidence="3">
    <location>
        <begin position="308"/>
        <end position="451"/>
    </location>
</feature>
<feature type="transmembrane region" description="Helical" evidence="2">
    <location>
        <begin position="255"/>
        <end position="275"/>
    </location>
</feature>